<dbReference type="Proteomes" id="UP000473648">
    <property type="component" value="Unassembled WGS sequence"/>
</dbReference>
<comment type="caution">
    <text evidence="9">The sequence shown here is derived from an EMBL/GenBank/DDBJ whole genome shotgun (WGS) entry which is preliminary data.</text>
</comment>
<dbReference type="GO" id="GO:0006508">
    <property type="term" value="P:proteolysis"/>
    <property type="evidence" value="ECO:0007669"/>
    <property type="project" value="UniProtKB-KW"/>
</dbReference>
<dbReference type="InterPro" id="IPR046778">
    <property type="entry name" value="UPF0758_N"/>
</dbReference>
<dbReference type="PANTHER" id="PTHR30471">
    <property type="entry name" value="DNA REPAIR PROTEIN RADC"/>
    <property type="match status" value="1"/>
</dbReference>
<dbReference type="InterPro" id="IPR020891">
    <property type="entry name" value="UPF0758_CS"/>
</dbReference>
<dbReference type="Gene3D" id="3.40.140.10">
    <property type="entry name" value="Cytidine Deaminase, domain 2"/>
    <property type="match status" value="1"/>
</dbReference>
<protein>
    <submittedName>
        <fullName evidence="9">JAB domain-containing protein</fullName>
    </submittedName>
</protein>
<name>A0A6L5GS91_9FIRM</name>
<dbReference type="GO" id="GO:0046872">
    <property type="term" value="F:metal ion binding"/>
    <property type="evidence" value="ECO:0007669"/>
    <property type="project" value="UniProtKB-KW"/>
</dbReference>
<evidence type="ECO:0000256" key="6">
    <source>
        <dbReference type="ARBA" id="ARBA00023049"/>
    </source>
</evidence>
<dbReference type="InterPro" id="IPR001405">
    <property type="entry name" value="UPF0758"/>
</dbReference>
<dbReference type="NCBIfam" id="NF000642">
    <property type="entry name" value="PRK00024.1"/>
    <property type="match status" value="1"/>
</dbReference>
<dbReference type="CDD" id="cd08071">
    <property type="entry name" value="MPN_DUF2466"/>
    <property type="match status" value="1"/>
</dbReference>
<keyword evidence="3" id="KW-0479">Metal-binding</keyword>
<evidence type="ECO:0000256" key="4">
    <source>
        <dbReference type="ARBA" id="ARBA00022801"/>
    </source>
</evidence>
<dbReference type="Pfam" id="PF04002">
    <property type="entry name" value="RadC"/>
    <property type="match status" value="1"/>
</dbReference>
<dbReference type="NCBIfam" id="TIGR00608">
    <property type="entry name" value="radc"/>
    <property type="match status" value="1"/>
</dbReference>
<dbReference type="PROSITE" id="PS50249">
    <property type="entry name" value="MPN"/>
    <property type="match status" value="1"/>
</dbReference>
<proteinExistence type="inferred from homology"/>
<reference evidence="9" key="1">
    <citation type="journal article" date="2020" name="Appl. Environ. Microbiol.">
        <title>Medium-Chain Fatty Acid Synthesis by 'Candidatus Weimeria bifida' gen. nov., sp. nov., and 'Candidatus Pseudoramibacter fermentans' sp. nov.</title>
        <authorList>
            <person name="Scarborough M.J."/>
            <person name="Myers K.S."/>
            <person name="Donohue T.J."/>
            <person name="Noguera D.R."/>
        </authorList>
    </citation>
    <scope>NUCLEOTIDE SEQUENCE</scope>
    <source>
        <strain evidence="9">EUB1.1</strain>
    </source>
</reference>
<dbReference type="PANTHER" id="PTHR30471:SF3">
    <property type="entry name" value="UPF0758 PROTEIN YEES-RELATED"/>
    <property type="match status" value="1"/>
</dbReference>
<dbReference type="GO" id="GO:0008237">
    <property type="term" value="F:metallopeptidase activity"/>
    <property type="evidence" value="ECO:0007669"/>
    <property type="project" value="UniProtKB-KW"/>
</dbReference>
<keyword evidence="6" id="KW-0482">Metalloprotease</keyword>
<dbReference type="InterPro" id="IPR037518">
    <property type="entry name" value="MPN"/>
</dbReference>
<keyword evidence="2" id="KW-0645">Protease</keyword>
<evidence type="ECO:0000256" key="5">
    <source>
        <dbReference type="ARBA" id="ARBA00022833"/>
    </source>
</evidence>
<dbReference type="InterPro" id="IPR025657">
    <property type="entry name" value="RadC_JAB"/>
</dbReference>
<keyword evidence="4" id="KW-0378">Hydrolase</keyword>
<evidence type="ECO:0000313" key="10">
    <source>
        <dbReference type="Proteomes" id="UP000473648"/>
    </source>
</evidence>
<feature type="domain" description="MPN" evidence="8">
    <location>
        <begin position="109"/>
        <end position="233"/>
    </location>
</feature>
<accession>A0A6L5GS91</accession>
<evidence type="ECO:0000256" key="3">
    <source>
        <dbReference type="ARBA" id="ARBA00022723"/>
    </source>
</evidence>
<evidence type="ECO:0000256" key="7">
    <source>
        <dbReference type="RuleBase" id="RU003797"/>
    </source>
</evidence>
<evidence type="ECO:0000313" key="9">
    <source>
        <dbReference type="EMBL" id="MQM72978.1"/>
    </source>
</evidence>
<dbReference type="PROSITE" id="PS01302">
    <property type="entry name" value="UPF0758"/>
    <property type="match status" value="1"/>
</dbReference>
<keyword evidence="10" id="KW-1185">Reference proteome</keyword>
<evidence type="ECO:0000256" key="1">
    <source>
        <dbReference type="ARBA" id="ARBA00010243"/>
    </source>
</evidence>
<dbReference type="AlphaFoldDB" id="A0A6L5GS91"/>
<dbReference type="EMBL" id="VOGB01000004">
    <property type="protein sequence ID" value="MQM72978.1"/>
    <property type="molecule type" value="Genomic_DNA"/>
</dbReference>
<organism evidence="9 10">
    <name type="scientific">Candidatus Pseudoramibacter fermentans</name>
    <dbReference type="NCBI Taxonomy" id="2594427"/>
    <lineage>
        <taxon>Bacteria</taxon>
        <taxon>Bacillati</taxon>
        <taxon>Bacillota</taxon>
        <taxon>Clostridia</taxon>
        <taxon>Eubacteriales</taxon>
        <taxon>Eubacteriaceae</taxon>
        <taxon>Pseudoramibacter</taxon>
    </lineage>
</organism>
<dbReference type="Pfam" id="PF20582">
    <property type="entry name" value="UPF0758_N"/>
    <property type="match status" value="1"/>
</dbReference>
<sequence length="233" mass="26156">MKNHLTLRELSEDDKPREKITRHGASLLSNAELIAVIIGSGQRNMTAVELGQRLLNFYDSNLERLHKVSVDELCQNEELKGIGEAKACKIIAALELGSRVKHQKKTMVQIKCPMDAAAYLSQEMFGYEREHFVILLLNTKNMVFKTELISVGTVNASLVHPREVFNPAVRQRATSIILAHNHPSGDTTPSSNDIELTERLVQAGKLLGIEVLDHVVVSDCAEDYFSFKEHDYF</sequence>
<evidence type="ECO:0000259" key="8">
    <source>
        <dbReference type="PROSITE" id="PS50249"/>
    </source>
</evidence>
<keyword evidence="5" id="KW-0862">Zinc</keyword>
<gene>
    <name evidence="9" type="ORF">FRC53_06070</name>
</gene>
<evidence type="ECO:0000256" key="2">
    <source>
        <dbReference type="ARBA" id="ARBA00022670"/>
    </source>
</evidence>
<comment type="similarity">
    <text evidence="1 7">Belongs to the UPF0758 family.</text>
</comment>